<evidence type="ECO:0000256" key="3">
    <source>
        <dbReference type="ARBA" id="ARBA00022806"/>
    </source>
</evidence>
<dbReference type="GO" id="GO:0005524">
    <property type="term" value="F:ATP binding"/>
    <property type="evidence" value="ECO:0007669"/>
    <property type="project" value="UniProtKB-UniRule"/>
</dbReference>
<dbReference type="PANTHER" id="PTHR11070">
    <property type="entry name" value="UVRD / RECB / PCRA DNA HELICASE FAMILY MEMBER"/>
    <property type="match status" value="1"/>
</dbReference>
<evidence type="ECO:0000256" key="6">
    <source>
        <dbReference type="SAM" id="Coils"/>
    </source>
</evidence>
<feature type="coiled-coil region" evidence="6">
    <location>
        <begin position="68"/>
        <end position="95"/>
    </location>
</feature>
<dbReference type="GO" id="GO:0003677">
    <property type="term" value="F:DNA binding"/>
    <property type="evidence" value="ECO:0007669"/>
    <property type="project" value="InterPro"/>
</dbReference>
<dbReference type="GeneID" id="89588489"/>
<dbReference type="PANTHER" id="PTHR11070:SF17">
    <property type="entry name" value="DNA HELICASE IV"/>
    <property type="match status" value="1"/>
</dbReference>
<sequence length="764" mass="89490">MGNNESELQYEQNRVDYTVKEIKKREAILDVSIDHVREEAKEIRTNFWNDVTVNLSSSDDVIETEISIRQQEQLLREREQNYKHVEKQLSSFQQLKDSPYFARIDLKEKEGEIESIYIGTSSFIDDEDHFLVYDWRAPISSVYYDGSLGEVAYQTPVGEQLVDVSLKRQFLIKKAQIQTMFDSSETIGDEMLQDILGDQSNAQMKSIVSTIQKEQNKIIRDTKSHLLFVQGAAGSGKTSAILQRIAYLLYQFRNEVDSNQMMIFSPNKLFNHYISNVLPELGEANIQQTTFLDFASSRIKNMEIKDLFEQFENEKNQKRKNIIAFKEEPIFFKALERYAQLLETQGMIFKDIVFRNKVLMSKEKIKTLFYSFPEHYTLPQRLLYTTQKLNDRLDEIAKVEAKRSWVEAQIQLLNEEEYQRMIPTHQKFKNYQEEVLFIGTKIVNRQLKKVRRMIAQFNFFHYKAQYANFLKVLPKLVSLEKYSITHEQWITEQKRVILDLNQRVLLMEDVVPYLYLRDAIIGKESLRKIKYIFIDEIQDYSVLQIAYLKSLFPNGRFTMLGDLNQAIFKNKLAKNTLLEEIKPMFDETKVKAIQLTKTYRSTKEITNFTKGILMDDSLIEPFDRLGEIPELVITHSNRSWLNNILTQAKKYETDSQLTAIIGKTKKECDYLYNQLKDVLSVNLISFENQQLAEGIMIIPSYLAKGLEFDTVIVANASAKNYSLEEERTLMYTICSRAMHRLIVNSFGDSSFLFDNVSPDLYLKK</sequence>
<dbReference type="Pfam" id="PF00580">
    <property type="entry name" value="UvrD-helicase"/>
    <property type="match status" value="1"/>
</dbReference>
<dbReference type="RefSeq" id="WP_034570642.1">
    <property type="nucleotide sequence ID" value="NZ_JQBS01000032.1"/>
</dbReference>
<dbReference type="GO" id="GO:0000725">
    <property type="term" value="P:recombinational repair"/>
    <property type="evidence" value="ECO:0007669"/>
    <property type="project" value="TreeGrafter"/>
</dbReference>
<keyword evidence="2 5" id="KW-0378">Hydrolase</keyword>
<dbReference type="InterPro" id="IPR048228">
    <property type="entry name" value="HelD_bacillota"/>
</dbReference>
<dbReference type="GO" id="GO:0005829">
    <property type="term" value="C:cytosol"/>
    <property type="evidence" value="ECO:0007669"/>
    <property type="project" value="TreeGrafter"/>
</dbReference>
<evidence type="ECO:0000256" key="2">
    <source>
        <dbReference type="ARBA" id="ARBA00022801"/>
    </source>
</evidence>
<name>A0A0R2HVI8_CARDV</name>
<feature type="binding site" evidence="5">
    <location>
        <begin position="231"/>
        <end position="238"/>
    </location>
    <ligand>
        <name>ATP</name>
        <dbReference type="ChEBI" id="CHEBI:30616"/>
    </ligand>
</feature>
<evidence type="ECO:0000256" key="5">
    <source>
        <dbReference type="PROSITE-ProRule" id="PRU00560"/>
    </source>
</evidence>
<dbReference type="GO" id="GO:0016787">
    <property type="term" value="F:hydrolase activity"/>
    <property type="evidence" value="ECO:0007669"/>
    <property type="project" value="UniProtKB-UniRule"/>
</dbReference>
<feature type="coiled-coil region" evidence="6">
    <location>
        <begin position="301"/>
        <end position="328"/>
    </location>
</feature>
<evidence type="ECO:0000256" key="4">
    <source>
        <dbReference type="ARBA" id="ARBA00022840"/>
    </source>
</evidence>
<keyword evidence="3 5" id="KW-0347">Helicase</keyword>
<dbReference type="EMBL" id="JQBS01000032">
    <property type="protein sequence ID" value="KRN56446.1"/>
    <property type="molecule type" value="Genomic_DNA"/>
</dbReference>
<dbReference type="eggNOG" id="COG3973">
    <property type="taxonomic scope" value="Bacteria"/>
</dbReference>
<accession>A0A0R2HVI8</accession>
<keyword evidence="9" id="KW-1185">Reference proteome</keyword>
<dbReference type="PROSITE" id="PS51198">
    <property type="entry name" value="UVRD_HELICASE_ATP_BIND"/>
    <property type="match status" value="1"/>
</dbReference>
<evidence type="ECO:0000259" key="7">
    <source>
        <dbReference type="PROSITE" id="PS51198"/>
    </source>
</evidence>
<dbReference type="InterPro" id="IPR000212">
    <property type="entry name" value="DNA_helicase_UvrD/REP"/>
</dbReference>
<dbReference type="InterPro" id="IPR027417">
    <property type="entry name" value="P-loop_NTPase"/>
</dbReference>
<evidence type="ECO:0000313" key="8">
    <source>
        <dbReference type="EMBL" id="KRN56446.1"/>
    </source>
</evidence>
<dbReference type="AlphaFoldDB" id="A0A0R2HVI8"/>
<dbReference type="Proteomes" id="UP000051658">
    <property type="component" value="Unassembled WGS sequence"/>
</dbReference>
<dbReference type="Gene3D" id="3.40.50.300">
    <property type="entry name" value="P-loop containing nucleotide triphosphate hydrolases"/>
    <property type="match status" value="3"/>
</dbReference>
<feature type="domain" description="UvrD-like helicase ATP-binding" evidence="7">
    <location>
        <begin position="210"/>
        <end position="602"/>
    </location>
</feature>
<dbReference type="InterPro" id="IPR014016">
    <property type="entry name" value="UvrD-like_ATP-bd"/>
</dbReference>
<evidence type="ECO:0000256" key="1">
    <source>
        <dbReference type="ARBA" id="ARBA00022741"/>
    </source>
</evidence>
<organism evidence="8 9">
    <name type="scientific">Carnobacterium divergens DSM 20623</name>
    <dbReference type="NCBI Taxonomy" id="1449336"/>
    <lineage>
        <taxon>Bacteria</taxon>
        <taxon>Bacillati</taxon>
        <taxon>Bacillota</taxon>
        <taxon>Bacilli</taxon>
        <taxon>Lactobacillales</taxon>
        <taxon>Carnobacteriaceae</taxon>
        <taxon>Carnobacterium</taxon>
    </lineage>
</organism>
<keyword evidence="1 5" id="KW-0547">Nucleotide-binding</keyword>
<gene>
    <name evidence="8" type="ORF">IV74_GL001560</name>
</gene>
<dbReference type="SUPFAM" id="SSF52540">
    <property type="entry name" value="P-loop containing nucleoside triphosphate hydrolases"/>
    <property type="match status" value="1"/>
</dbReference>
<proteinExistence type="predicted"/>
<dbReference type="Pfam" id="PF13538">
    <property type="entry name" value="UvrD_C_2"/>
    <property type="match status" value="1"/>
</dbReference>
<protein>
    <submittedName>
        <fullName evidence="8">DNA helicase superfamily protein I</fullName>
    </submittedName>
</protein>
<dbReference type="PATRIC" id="fig|1449336.4.peg.1592"/>
<evidence type="ECO:0000313" key="9">
    <source>
        <dbReference type="Proteomes" id="UP000051658"/>
    </source>
</evidence>
<keyword evidence="4 5" id="KW-0067">ATP-binding</keyword>
<dbReference type="NCBIfam" id="NF041464">
    <property type="entry name" value="HelD_BACSU"/>
    <property type="match status" value="1"/>
</dbReference>
<reference evidence="8 9" key="1">
    <citation type="journal article" date="2015" name="Genome Announc.">
        <title>Expanding the biotechnology potential of lactobacilli through comparative genomics of 213 strains and associated genera.</title>
        <authorList>
            <person name="Sun Z."/>
            <person name="Harris H.M."/>
            <person name="McCann A."/>
            <person name="Guo C."/>
            <person name="Argimon S."/>
            <person name="Zhang W."/>
            <person name="Yang X."/>
            <person name="Jeffery I.B."/>
            <person name="Cooney J.C."/>
            <person name="Kagawa T.F."/>
            <person name="Liu W."/>
            <person name="Song Y."/>
            <person name="Salvetti E."/>
            <person name="Wrobel A."/>
            <person name="Rasinkangas P."/>
            <person name="Parkhill J."/>
            <person name="Rea M.C."/>
            <person name="O'Sullivan O."/>
            <person name="Ritari J."/>
            <person name="Douillard F.P."/>
            <person name="Paul Ross R."/>
            <person name="Yang R."/>
            <person name="Briner A.E."/>
            <person name="Felis G.E."/>
            <person name="de Vos W.M."/>
            <person name="Barrangou R."/>
            <person name="Klaenhammer T.R."/>
            <person name="Caufield P.W."/>
            <person name="Cui Y."/>
            <person name="Zhang H."/>
            <person name="O'Toole P.W."/>
        </authorList>
    </citation>
    <scope>NUCLEOTIDE SEQUENCE [LARGE SCALE GENOMIC DNA]</scope>
    <source>
        <strain evidence="8 9">DSM 20623</strain>
    </source>
</reference>
<keyword evidence="6" id="KW-0175">Coiled coil</keyword>
<comment type="caution">
    <text evidence="8">The sequence shown here is derived from an EMBL/GenBank/DDBJ whole genome shotgun (WGS) entry which is preliminary data.</text>
</comment>
<dbReference type="GO" id="GO:0043138">
    <property type="term" value="F:3'-5' DNA helicase activity"/>
    <property type="evidence" value="ECO:0007669"/>
    <property type="project" value="TreeGrafter"/>
</dbReference>
<dbReference type="InterPro" id="IPR027785">
    <property type="entry name" value="UvrD-like_helicase_C"/>
</dbReference>